<sequence>MPYKKANCQYYQNDKQTIIVEYNEDI</sequence>
<evidence type="ECO:0000313" key="1">
    <source>
        <dbReference type="EMBL" id="CAF4725958.1"/>
    </source>
</evidence>
<feature type="non-terminal residue" evidence="1">
    <location>
        <position position="26"/>
    </location>
</feature>
<dbReference type="Proteomes" id="UP000676336">
    <property type="component" value="Unassembled WGS sequence"/>
</dbReference>
<accession>A0A8S3AQ06</accession>
<protein>
    <submittedName>
        <fullName evidence="1">Uncharacterized protein</fullName>
    </submittedName>
</protein>
<proteinExistence type="predicted"/>
<gene>
    <name evidence="1" type="ORF">SMN809_LOCUS44057</name>
</gene>
<name>A0A8S3AQ06_9BILA</name>
<reference evidence="1" key="1">
    <citation type="submission" date="2021-02" db="EMBL/GenBank/DDBJ databases">
        <authorList>
            <person name="Nowell W R."/>
        </authorList>
    </citation>
    <scope>NUCLEOTIDE SEQUENCE</scope>
</reference>
<dbReference type="AlphaFoldDB" id="A0A8S3AQ06"/>
<organism evidence="1 2">
    <name type="scientific">Rotaria magnacalcarata</name>
    <dbReference type="NCBI Taxonomy" id="392030"/>
    <lineage>
        <taxon>Eukaryota</taxon>
        <taxon>Metazoa</taxon>
        <taxon>Spiralia</taxon>
        <taxon>Gnathifera</taxon>
        <taxon>Rotifera</taxon>
        <taxon>Eurotatoria</taxon>
        <taxon>Bdelloidea</taxon>
        <taxon>Philodinida</taxon>
        <taxon>Philodinidae</taxon>
        <taxon>Rotaria</taxon>
    </lineage>
</organism>
<comment type="caution">
    <text evidence="1">The sequence shown here is derived from an EMBL/GenBank/DDBJ whole genome shotgun (WGS) entry which is preliminary data.</text>
</comment>
<evidence type="ECO:0000313" key="2">
    <source>
        <dbReference type="Proteomes" id="UP000676336"/>
    </source>
</evidence>
<dbReference type="EMBL" id="CAJOBI010131348">
    <property type="protein sequence ID" value="CAF4725958.1"/>
    <property type="molecule type" value="Genomic_DNA"/>
</dbReference>